<accession>A0A448YPP0</accession>
<dbReference type="InParanoid" id="A0A448YPP0"/>
<proteinExistence type="predicted"/>
<name>A0A448YPP0_BRENA</name>
<dbReference type="Proteomes" id="UP000290900">
    <property type="component" value="Unassembled WGS sequence"/>
</dbReference>
<dbReference type="AlphaFoldDB" id="A0A448YPP0"/>
<reference evidence="1 2" key="1">
    <citation type="submission" date="2018-12" db="EMBL/GenBank/DDBJ databases">
        <authorList>
            <person name="Tiukova I."/>
            <person name="Dainat J."/>
        </authorList>
    </citation>
    <scope>NUCLEOTIDE SEQUENCE [LARGE SCALE GENOMIC DNA]</scope>
</reference>
<organism evidence="1 2">
    <name type="scientific">Brettanomyces naardenensis</name>
    <name type="common">Yeast</name>
    <dbReference type="NCBI Taxonomy" id="13370"/>
    <lineage>
        <taxon>Eukaryota</taxon>
        <taxon>Fungi</taxon>
        <taxon>Dikarya</taxon>
        <taxon>Ascomycota</taxon>
        <taxon>Saccharomycotina</taxon>
        <taxon>Pichiomycetes</taxon>
        <taxon>Pichiales</taxon>
        <taxon>Pichiaceae</taxon>
        <taxon>Brettanomyces</taxon>
    </lineage>
</organism>
<protein>
    <submittedName>
        <fullName evidence="1">DEKNAAC103889</fullName>
    </submittedName>
</protein>
<keyword evidence="2" id="KW-1185">Reference proteome</keyword>
<sequence length="95" mass="11124">MSVLIYHTDTIYNFIFEFSSMEYSYLLQMDPLYDCWLRLCQSEYHAEERALFLGFSDAVSQAMHTWTSIVFYPTDQAPKSPLGYINSGVCRCDHI</sequence>
<evidence type="ECO:0000313" key="2">
    <source>
        <dbReference type="Proteomes" id="UP000290900"/>
    </source>
</evidence>
<gene>
    <name evidence="1" type="ORF">BRENAR_LOCUS3549</name>
</gene>
<dbReference type="EMBL" id="CAACVR010000029">
    <property type="protein sequence ID" value="VEU22818.1"/>
    <property type="molecule type" value="Genomic_DNA"/>
</dbReference>
<evidence type="ECO:0000313" key="1">
    <source>
        <dbReference type="EMBL" id="VEU22818.1"/>
    </source>
</evidence>